<evidence type="ECO:0000313" key="2">
    <source>
        <dbReference type="EMBL" id="KRT57593.1"/>
    </source>
</evidence>
<dbReference type="PANTHER" id="PTHR19288:SF46">
    <property type="entry name" value="HALOACID DEHALOGENASE-LIKE HYDROLASE DOMAIN-CONTAINING PROTEIN 2"/>
    <property type="match status" value="1"/>
</dbReference>
<proteinExistence type="predicted"/>
<dbReference type="InterPro" id="IPR023214">
    <property type="entry name" value="HAD_sf"/>
</dbReference>
<dbReference type="InterPro" id="IPR036412">
    <property type="entry name" value="HAD-like_sf"/>
</dbReference>
<dbReference type="EMBL" id="LDXT01000086">
    <property type="protein sequence ID" value="KRT54933.1"/>
    <property type="molecule type" value="Genomic_DNA"/>
</dbReference>
<dbReference type="NCBIfam" id="TIGR01549">
    <property type="entry name" value="HAD-SF-IA-v1"/>
    <property type="match status" value="1"/>
</dbReference>
<dbReference type="Proteomes" id="UP000051276">
    <property type="component" value="Unassembled WGS sequence"/>
</dbReference>
<reference evidence="3 4" key="1">
    <citation type="submission" date="2015-11" db="EMBL/GenBank/DDBJ databases">
        <title>The genome of Candidatus Endoriftia persephone in Ridgeia piscesae and population structure of the North Eastern Pacific vestimentiferan symbionts.</title>
        <authorList>
            <person name="Perez M."/>
            <person name="Juniper K.S."/>
        </authorList>
    </citation>
    <scope>NUCLEOTIDE SEQUENCE [LARGE SCALE GENOMIC DNA]</scope>
    <source>
        <strain evidence="2">Ind10</strain>
        <strain evidence="1">Ind11</strain>
    </source>
</reference>
<organism evidence="2 3">
    <name type="scientific">endosymbiont of Ridgeia piscesae</name>
    <dbReference type="NCBI Taxonomy" id="54398"/>
    <lineage>
        <taxon>Bacteria</taxon>
        <taxon>Pseudomonadati</taxon>
        <taxon>Pseudomonadota</taxon>
        <taxon>Gammaproteobacteria</taxon>
        <taxon>sulfur-oxidizing symbionts</taxon>
    </lineage>
</organism>
<dbReference type="OrthoDB" id="148966at2"/>
<dbReference type="AlphaFoldDB" id="A0A0T5Z3U4"/>
<dbReference type="GO" id="GO:0005737">
    <property type="term" value="C:cytoplasm"/>
    <property type="evidence" value="ECO:0007669"/>
    <property type="project" value="TreeGrafter"/>
</dbReference>
<dbReference type="NCBIfam" id="TIGR01460">
    <property type="entry name" value="HAD-SF-IIA"/>
    <property type="match status" value="1"/>
</dbReference>
<evidence type="ECO:0000313" key="1">
    <source>
        <dbReference type="EMBL" id="KRT54933.1"/>
    </source>
</evidence>
<dbReference type="GO" id="GO:0016791">
    <property type="term" value="F:phosphatase activity"/>
    <property type="evidence" value="ECO:0007669"/>
    <property type="project" value="TreeGrafter"/>
</dbReference>
<dbReference type="Pfam" id="PF13242">
    <property type="entry name" value="Hydrolase_like"/>
    <property type="match status" value="1"/>
</dbReference>
<evidence type="ECO:0000313" key="3">
    <source>
        <dbReference type="Proteomes" id="UP000051276"/>
    </source>
</evidence>
<dbReference type="InterPro" id="IPR006439">
    <property type="entry name" value="HAD-SF_hydro_IA"/>
</dbReference>
<dbReference type="InterPro" id="IPR006357">
    <property type="entry name" value="HAD-SF_hydro_IIA"/>
</dbReference>
<dbReference type="Proteomes" id="UP000051634">
    <property type="component" value="Unassembled WGS sequence"/>
</dbReference>
<comment type="caution">
    <text evidence="2">The sequence shown here is derived from an EMBL/GenBank/DDBJ whole genome shotgun (WGS) entry which is preliminary data.</text>
</comment>
<evidence type="ECO:0000313" key="4">
    <source>
        <dbReference type="Proteomes" id="UP000051634"/>
    </source>
</evidence>
<gene>
    <name evidence="1" type="ORF">Ga0074115_11156</name>
    <name evidence="2" type="ORF">Ga0076813_117613</name>
</gene>
<keyword evidence="4" id="KW-1185">Reference proteome</keyword>
<dbReference type="EMBL" id="LMXI01000518">
    <property type="protein sequence ID" value="KRT57593.1"/>
    <property type="molecule type" value="Genomic_DNA"/>
</dbReference>
<dbReference type="STRING" id="54398.Ga0074115_11156"/>
<sequence>MSAAGRIDAVLLDMDGVLYHGERALPDAASFMRRIAILPHAFITNNPILPPAAVAEKLARLGFERPDPAQIITSAQATALHLAEQQPGFRYFAVGAAGLHQALAEVGTADQQAADFVVVGEGAGLDYENLTTGINLILKQGARLIGTNPDTTVDATIDGCHRILPGGGALLAPFAIATGVEPLIIGKPQPLLFEIALQRLGIETEHCLMVGDRPDTDIAGAARLGMRTALVRTGRFAPGKPWPEGLPRPDWDCDNLEQLSDALTLLLSG</sequence>
<dbReference type="RefSeq" id="WP_082626782.1">
    <property type="nucleotide sequence ID" value="NZ_KQ556892.1"/>
</dbReference>
<dbReference type="Pfam" id="PF13344">
    <property type="entry name" value="Hydrolase_6"/>
    <property type="match status" value="1"/>
</dbReference>
<dbReference type="Gene3D" id="3.40.50.1000">
    <property type="entry name" value="HAD superfamily/HAD-like"/>
    <property type="match status" value="2"/>
</dbReference>
<dbReference type="PANTHER" id="PTHR19288">
    <property type="entry name" value="4-NITROPHENYLPHOSPHATASE-RELATED"/>
    <property type="match status" value="1"/>
</dbReference>
<dbReference type="SUPFAM" id="SSF56784">
    <property type="entry name" value="HAD-like"/>
    <property type="match status" value="1"/>
</dbReference>
<accession>A0A0T5Z3U4</accession>
<name>A0A0T5Z3U4_9GAMM</name>
<protein>
    <submittedName>
        <fullName evidence="2">NagD protein</fullName>
    </submittedName>
</protein>